<evidence type="ECO:0000256" key="2">
    <source>
        <dbReference type="ARBA" id="ARBA00022980"/>
    </source>
</evidence>
<sequence>MPVPKRRLSRARTHARRSQWKAAEITLVKTVENGKTVYSMPHRAKLVSDSAGNALFLEYKGRKVADA</sequence>
<evidence type="ECO:0000256" key="1">
    <source>
        <dbReference type="ARBA" id="ARBA00008560"/>
    </source>
</evidence>
<reference evidence="6 7" key="1">
    <citation type="journal article" date="2014" name="Int. J. Syst. Evol. Microbiol.">
        <title>Rhodoluna lacicola gen. nov., sp. nov., a planktonic freshwater bacterium with stream-lined genome.</title>
        <authorList>
            <person name="Hahn M."/>
            <person name="Schmidt J."/>
            <person name="Taipale S.J."/>
            <person name="Doolittle W.F."/>
            <person name="Koll U."/>
        </authorList>
    </citation>
    <scope>NUCLEOTIDE SEQUENCE [LARGE SCALE GENOMIC DNA]</scope>
    <source>
        <strain evidence="6 7">MWH-Ta8</strain>
    </source>
</reference>
<dbReference type="HAMAP" id="MF_00340">
    <property type="entry name" value="Ribosomal_bL32"/>
    <property type="match status" value="1"/>
</dbReference>
<comment type="similarity">
    <text evidence="1 5">Belongs to the bacterial ribosomal protein bL32 family.</text>
</comment>
<dbReference type="Pfam" id="PF01783">
    <property type="entry name" value="Ribosomal_L32p"/>
    <property type="match status" value="1"/>
</dbReference>
<organism evidence="6 7">
    <name type="scientific">Rhodoluna lacicola</name>
    <dbReference type="NCBI Taxonomy" id="529884"/>
    <lineage>
        <taxon>Bacteria</taxon>
        <taxon>Bacillati</taxon>
        <taxon>Actinomycetota</taxon>
        <taxon>Actinomycetes</taxon>
        <taxon>Micrococcales</taxon>
        <taxon>Microbacteriaceae</taxon>
        <taxon>Luna cluster</taxon>
        <taxon>Luna-1 subcluster</taxon>
        <taxon>Rhodoluna</taxon>
    </lineage>
</organism>
<keyword evidence="2 5" id="KW-0689">Ribosomal protein</keyword>
<dbReference type="STRING" id="529884.Rhola_00009080"/>
<dbReference type="GO" id="GO:0015934">
    <property type="term" value="C:large ribosomal subunit"/>
    <property type="evidence" value="ECO:0007669"/>
    <property type="project" value="InterPro"/>
</dbReference>
<dbReference type="eggNOG" id="COG0333">
    <property type="taxonomic scope" value="Bacteria"/>
</dbReference>
<dbReference type="OrthoDB" id="9807363at2"/>
<dbReference type="PATRIC" id="fig|529884.3.peg.870"/>
<evidence type="ECO:0000313" key="7">
    <source>
        <dbReference type="Proteomes" id="UP000067708"/>
    </source>
</evidence>
<keyword evidence="3 5" id="KW-0687">Ribonucleoprotein</keyword>
<dbReference type="KEGG" id="rla:Rhola_00009080"/>
<dbReference type="GO" id="GO:0006412">
    <property type="term" value="P:translation"/>
    <property type="evidence" value="ECO:0007669"/>
    <property type="project" value="UniProtKB-UniRule"/>
</dbReference>
<evidence type="ECO:0000256" key="4">
    <source>
        <dbReference type="ARBA" id="ARBA00035178"/>
    </source>
</evidence>
<dbReference type="GO" id="GO:0003735">
    <property type="term" value="F:structural constituent of ribosome"/>
    <property type="evidence" value="ECO:0007669"/>
    <property type="project" value="InterPro"/>
</dbReference>
<gene>
    <name evidence="5" type="primary">rpmF</name>
    <name evidence="6" type="ORF">Rhola_00009080</name>
</gene>
<dbReference type="EMBL" id="CP007490">
    <property type="protein sequence ID" value="AIC47710.1"/>
    <property type="molecule type" value="Genomic_DNA"/>
</dbReference>
<dbReference type="SUPFAM" id="SSF57829">
    <property type="entry name" value="Zn-binding ribosomal proteins"/>
    <property type="match status" value="1"/>
</dbReference>
<dbReference type="InterPro" id="IPR002677">
    <property type="entry name" value="Ribosomal_bL32"/>
</dbReference>
<protein>
    <recommendedName>
        <fullName evidence="4 5">Large ribosomal subunit protein bL32</fullName>
    </recommendedName>
</protein>
<dbReference type="InterPro" id="IPR011332">
    <property type="entry name" value="Ribosomal_zn-bd"/>
</dbReference>
<dbReference type="Proteomes" id="UP000067708">
    <property type="component" value="Chromosome"/>
</dbReference>
<name>A0A060JG77_9MICO</name>
<evidence type="ECO:0000256" key="5">
    <source>
        <dbReference type="HAMAP-Rule" id="MF_00340"/>
    </source>
</evidence>
<evidence type="ECO:0000313" key="6">
    <source>
        <dbReference type="EMBL" id="AIC47710.1"/>
    </source>
</evidence>
<evidence type="ECO:0000256" key="3">
    <source>
        <dbReference type="ARBA" id="ARBA00023274"/>
    </source>
</evidence>
<dbReference type="RefSeq" id="WP_038502670.1">
    <property type="nucleotide sequence ID" value="NZ_AP026911.1"/>
</dbReference>
<dbReference type="NCBIfam" id="TIGR01031">
    <property type="entry name" value="rpmF_bact"/>
    <property type="match status" value="1"/>
</dbReference>
<proteinExistence type="inferred from homology"/>
<dbReference type="HOGENOM" id="CLU_2805252_0_0_11"/>
<accession>A0A060JG77</accession>
<dbReference type="AlphaFoldDB" id="A0A060JG77"/>
<keyword evidence="7" id="KW-1185">Reference proteome</keyword>